<comment type="caution">
    <text evidence="1">The sequence shown here is derived from an EMBL/GenBank/DDBJ whole genome shotgun (WGS) entry which is preliminary data.</text>
</comment>
<reference evidence="1 2" key="1">
    <citation type="journal article" date="2014" name="Genome Announc.">
        <title>Draft Genome Sequence of the Antitrypanosomally Active Sponge-Associated Bacterium Actinokineospora sp. Strain EG49.</title>
        <authorList>
            <person name="Harjes J."/>
            <person name="Ryu T."/>
            <person name="Abdelmohsen U.R."/>
            <person name="Moitinho-Silva L."/>
            <person name="Horn H."/>
            <person name="Ravasi T."/>
            <person name="Hentschel U."/>
        </authorList>
    </citation>
    <scope>NUCLEOTIDE SEQUENCE [LARGE SCALE GENOMIC DNA]</scope>
    <source>
        <strain evidence="1 2">EG49</strain>
    </source>
</reference>
<proteinExistence type="predicted"/>
<evidence type="ECO:0000313" key="1">
    <source>
        <dbReference type="EMBL" id="EWC59170.1"/>
    </source>
</evidence>
<dbReference type="Proteomes" id="UP000019277">
    <property type="component" value="Unassembled WGS sequence"/>
</dbReference>
<dbReference type="STRING" id="909613.UO65_5517"/>
<evidence type="ECO:0000313" key="2">
    <source>
        <dbReference type="Proteomes" id="UP000019277"/>
    </source>
</evidence>
<sequence>MAIAVAAGVAVAGLGVWPGDLPVFWAVTLGVPAAAVAAVGARFSGALEPQWAPLPEQADSASEPQAANLATRLAEAADDPVRFRARLRPRLRRLAAATLRAEHGVSGLDDPRAVDLLGADLHALLTDPAAVLPGPERLERMLAGLEEL</sequence>
<dbReference type="EMBL" id="AYXG01000215">
    <property type="protein sequence ID" value="EWC59170.1"/>
    <property type="molecule type" value="Genomic_DNA"/>
</dbReference>
<protein>
    <submittedName>
        <fullName evidence="1">Uncharacterized protein</fullName>
    </submittedName>
</protein>
<name>W7IE96_9PSEU</name>
<gene>
    <name evidence="1" type="ORF">UO65_5517</name>
</gene>
<dbReference type="eggNOG" id="ENOG5031U4Z">
    <property type="taxonomic scope" value="Bacteria"/>
</dbReference>
<accession>W7IE96</accession>
<organism evidence="1 2">
    <name type="scientific">Actinokineospora spheciospongiae</name>
    <dbReference type="NCBI Taxonomy" id="909613"/>
    <lineage>
        <taxon>Bacteria</taxon>
        <taxon>Bacillati</taxon>
        <taxon>Actinomycetota</taxon>
        <taxon>Actinomycetes</taxon>
        <taxon>Pseudonocardiales</taxon>
        <taxon>Pseudonocardiaceae</taxon>
        <taxon>Actinokineospora</taxon>
    </lineage>
</organism>
<keyword evidence="2" id="KW-1185">Reference proteome</keyword>
<dbReference type="AlphaFoldDB" id="W7IE96"/>